<organism evidence="1 2">
    <name type="scientific">Choristoneura fumiferana</name>
    <name type="common">Spruce budworm moth</name>
    <name type="synonym">Archips fumiferana</name>
    <dbReference type="NCBI Taxonomy" id="7141"/>
    <lineage>
        <taxon>Eukaryota</taxon>
        <taxon>Metazoa</taxon>
        <taxon>Ecdysozoa</taxon>
        <taxon>Arthropoda</taxon>
        <taxon>Hexapoda</taxon>
        <taxon>Insecta</taxon>
        <taxon>Pterygota</taxon>
        <taxon>Neoptera</taxon>
        <taxon>Endopterygota</taxon>
        <taxon>Lepidoptera</taxon>
        <taxon>Glossata</taxon>
        <taxon>Ditrysia</taxon>
        <taxon>Tortricoidea</taxon>
        <taxon>Tortricidae</taxon>
        <taxon>Tortricinae</taxon>
        <taxon>Choristoneura</taxon>
    </lineage>
</organism>
<protein>
    <submittedName>
        <fullName evidence="1">Uncharacterized protein</fullName>
    </submittedName>
</protein>
<gene>
    <name evidence="1" type="ORF">MSG28_011624</name>
</gene>
<keyword evidence="2" id="KW-1185">Reference proteome</keyword>
<evidence type="ECO:0000313" key="2">
    <source>
        <dbReference type="Proteomes" id="UP001064048"/>
    </source>
</evidence>
<reference evidence="1 2" key="1">
    <citation type="journal article" date="2022" name="Genome Biol. Evol.">
        <title>The Spruce Budworm Genome: Reconstructing the Evolutionary History of Antifreeze Proteins.</title>
        <authorList>
            <person name="Beliveau C."/>
            <person name="Gagne P."/>
            <person name="Picq S."/>
            <person name="Vernygora O."/>
            <person name="Keeling C.I."/>
            <person name="Pinkney K."/>
            <person name="Doucet D."/>
            <person name="Wen F."/>
            <person name="Johnston J.S."/>
            <person name="Maaroufi H."/>
            <person name="Boyle B."/>
            <person name="Laroche J."/>
            <person name="Dewar K."/>
            <person name="Juretic N."/>
            <person name="Blackburn G."/>
            <person name="Nisole A."/>
            <person name="Brunet B."/>
            <person name="Brandao M."/>
            <person name="Lumley L."/>
            <person name="Duan J."/>
            <person name="Quan G."/>
            <person name="Lucarotti C.J."/>
            <person name="Roe A.D."/>
            <person name="Sperling F.A.H."/>
            <person name="Levesque R.C."/>
            <person name="Cusson M."/>
        </authorList>
    </citation>
    <scope>NUCLEOTIDE SEQUENCE [LARGE SCALE GENOMIC DNA]</scope>
    <source>
        <strain evidence="1">Glfc:IPQL:Cfum</strain>
    </source>
</reference>
<accession>A0ACC0JPM1</accession>
<dbReference type="Proteomes" id="UP001064048">
    <property type="component" value="Chromosome 19"/>
</dbReference>
<comment type="caution">
    <text evidence="1">The sequence shown here is derived from an EMBL/GenBank/DDBJ whole genome shotgun (WGS) entry which is preliminary data.</text>
</comment>
<sequence>MGKRKSEEEVIRSKIKKLKTELQRRTRCRSRIIYSSDSSEADDDFIVNSEAQEEQRSSSHDHVESPRLAASPPLTPVPDALQEASPQPSTHQKPLRPASALPGPSSAPDLPKTSPQVPPSSPDDEELDDDVLLMLGDAPQPETALGDNIHKDVASRWRDILLKGLQKEVKEKLFQEYPVPSNCDLLVAPTLNPEAKAALIENLPQKNNLNFKPPASKTQSKPDAGQYRPPPPPPQSPIQHPAPRQSAAAPRLPRPQEVAGHENGLKVIRFLLFLRLLEVIVLPFIPKQCQSNLIMKKLSVSF</sequence>
<evidence type="ECO:0000313" key="1">
    <source>
        <dbReference type="EMBL" id="KAI8425860.1"/>
    </source>
</evidence>
<dbReference type="EMBL" id="CM046119">
    <property type="protein sequence ID" value="KAI8425860.1"/>
    <property type="molecule type" value="Genomic_DNA"/>
</dbReference>
<proteinExistence type="predicted"/>
<name>A0ACC0JPM1_CHOFU</name>